<dbReference type="Proteomes" id="UP001147653">
    <property type="component" value="Unassembled WGS sequence"/>
</dbReference>
<reference evidence="3" key="1">
    <citation type="submission" date="2022-10" db="EMBL/GenBank/DDBJ databases">
        <title>The WGS of Solirubrobacter phytolaccae KCTC 29190.</title>
        <authorList>
            <person name="Jiang Z."/>
        </authorList>
    </citation>
    <scope>NUCLEOTIDE SEQUENCE</scope>
    <source>
        <strain evidence="3">KCTC 29190</strain>
    </source>
</reference>
<evidence type="ECO:0000313" key="3">
    <source>
        <dbReference type="EMBL" id="MDA0184392.1"/>
    </source>
</evidence>
<evidence type="ECO:0000313" key="4">
    <source>
        <dbReference type="Proteomes" id="UP001147653"/>
    </source>
</evidence>
<evidence type="ECO:0000256" key="2">
    <source>
        <dbReference type="SAM" id="SignalP"/>
    </source>
</evidence>
<name>A0A9X3NMX5_9ACTN</name>
<organism evidence="3 4">
    <name type="scientific">Solirubrobacter phytolaccae</name>
    <dbReference type="NCBI Taxonomy" id="1404360"/>
    <lineage>
        <taxon>Bacteria</taxon>
        <taxon>Bacillati</taxon>
        <taxon>Actinomycetota</taxon>
        <taxon>Thermoleophilia</taxon>
        <taxon>Solirubrobacterales</taxon>
        <taxon>Solirubrobacteraceae</taxon>
        <taxon>Solirubrobacter</taxon>
    </lineage>
</organism>
<sequence>MRLPVLALVAVLVAGCSSSAPRPRPTASPTPSAAPERAAAGAVPRACPVSSARSDGAVEAGGSAVSVSEKPLALVTDGVAKELPARGTVDLTALACSADGRVALGWIEHRGERVQRLRLAVGERVVTLVRSSDYDGLNPFLSGLALAFEPDGELLVAYGERGRVRAVTVSRAGKLGRRVTLGRTSEYTSVVAEVAANGRAVVAWATEDSGLQVDLPILVRAATRDSGRLFGEARTVDKGTSVDPDEGAPLDLVLAVSANGRAALMWNDVTGSYKRGGFRHPVLVGSLDGKPRRVAAHGEIRDVAIRDDGTVLAVFVSRGRLRAAVGDSDPVDLGAADSARASFDADGRGVVEFASGKVVRP</sequence>
<dbReference type="PROSITE" id="PS51257">
    <property type="entry name" value="PROKAR_LIPOPROTEIN"/>
    <property type="match status" value="1"/>
</dbReference>
<protein>
    <submittedName>
        <fullName evidence="3">Uncharacterized protein</fullName>
    </submittedName>
</protein>
<gene>
    <name evidence="3" type="ORF">OJ997_29075</name>
</gene>
<feature type="compositionally biased region" description="Low complexity" evidence="1">
    <location>
        <begin position="29"/>
        <end position="41"/>
    </location>
</feature>
<accession>A0A9X3NMX5</accession>
<dbReference type="SUPFAM" id="SSF63829">
    <property type="entry name" value="Calcium-dependent phosphotriesterase"/>
    <property type="match status" value="1"/>
</dbReference>
<dbReference type="RefSeq" id="WP_270028847.1">
    <property type="nucleotide sequence ID" value="NZ_JAPDDP010000075.1"/>
</dbReference>
<feature type="chain" id="PRO_5040780012" evidence="2">
    <location>
        <begin position="21"/>
        <end position="361"/>
    </location>
</feature>
<feature type="signal peptide" evidence="2">
    <location>
        <begin position="1"/>
        <end position="20"/>
    </location>
</feature>
<comment type="caution">
    <text evidence="3">The sequence shown here is derived from an EMBL/GenBank/DDBJ whole genome shotgun (WGS) entry which is preliminary data.</text>
</comment>
<evidence type="ECO:0000256" key="1">
    <source>
        <dbReference type="SAM" id="MobiDB-lite"/>
    </source>
</evidence>
<keyword evidence="2" id="KW-0732">Signal</keyword>
<keyword evidence="4" id="KW-1185">Reference proteome</keyword>
<dbReference type="AlphaFoldDB" id="A0A9X3NMX5"/>
<dbReference type="EMBL" id="JAPDDP010000075">
    <property type="protein sequence ID" value="MDA0184392.1"/>
    <property type="molecule type" value="Genomic_DNA"/>
</dbReference>
<proteinExistence type="predicted"/>
<feature type="region of interest" description="Disordered" evidence="1">
    <location>
        <begin position="17"/>
        <end position="41"/>
    </location>
</feature>